<feature type="domain" description="Toprim" evidence="16">
    <location>
        <begin position="665"/>
        <end position="892"/>
    </location>
</feature>
<dbReference type="SMART" id="SM00437">
    <property type="entry name" value="TOP1Ac"/>
    <property type="match status" value="1"/>
</dbReference>
<dbReference type="InterPro" id="IPR005736">
    <property type="entry name" value="Reverse_gyrase"/>
</dbReference>
<keyword evidence="14" id="KW-0378">Hydrolase</keyword>
<dbReference type="InterPro" id="IPR011545">
    <property type="entry name" value="DEAD/DEAH_box_helicase_dom"/>
</dbReference>
<dbReference type="KEGG" id="pfm:Pyrfu_0654"/>
<dbReference type="CDD" id="cd00186">
    <property type="entry name" value="TOP1Ac"/>
    <property type="match status" value="1"/>
</dbReference>
<keyword evidence="8 14" id="KW-0067">ATP-binding</keyword>
<evidence type="ECO:0000256" key="3">
    <source>
        <dbReference type="ARBA" id="ARBA00022490"/>
    </source>
</evidence>
<dbReference type="SUPFAM" id="SSF56712">
    <property type="entry name" value="Prokaryotic type I DNA topoisomerase"/>
    <property type="match status" value="2"/>
</dbReference>
<dbReference type="InterPro" id="IPR006171">
    <property type="entry name" value="TOPRIM_dom"/>
</dbReference>
<name>G0EHE8_PYRF1</name>
<dbReference type="GO" id="GO:0006260">
    <property type="term" value="P:DNA replication"/>
    <property type="evidence" value="ECO:0007669"/>
    <property type="project" value="UniProtKB-UniRule"/>
</dbReference>
<keyword evidence="3 14" id="KW-0963">Cytoplasm</keyword>
<evidence type="ECO:0000256" key="15">
    <source>
        <dbReference type="RuleBase" id="RU004026"/>
    </source>
</evidence>
<evidence type="ECO:0000313" key="20">
    <source>
        <dbReference type="EMBL" id="AEM38523.1"/>
    </source>
</evidence>
<dbReference type="InterPro" id="IPR003602">
    <property type="entry name" value="Topo_IA_DNA-bd_dom"/>
</dbReference>
<evidence type="ECO:0000259" key="16">
    <source>
        <dbReference type="PROSITE" id="PS50880"/>
    </source>
</evidence>
<dbReference type="Gene3D" id="1.10.460.10">
    <property type="entry name" value="Topoisomerase I, domain 2"/>
    <property type="match status" value="1"/>
</dbReference>
<dbReference type="SMART" id="SM00493">
    <property type="entry name" value="TOPRIM"/>
    <property type="match status" value="2"/>
</dbReference>
<evidence type="ECO:0000259" key="18">
    <source>
        <dbReference type="PROSITE" id="PS52036"/>
    </source>
</evidence>
<dbReference type="GeneID" id="11139117"/>
<reference evidence="20 21" key="1">
    <citation type="journal article" date="2011" name="Stand. Genomic Sci.">
        <title>Complete genome sequence of the hyperthermophilic chemolithoautotroph Pyrolobus fumarii type strain (1A).</title>
        <authorList>
            <person name="Anderson I."/>
            <person name="Goker M."/>
            <person name="Nolan M."/>
            <person name="Lucas S."/>
            <person name="Hammon N."/>
            <person name="Deshpande S."/>
            <person name="Cheng J.F."/>
            <person name="Tapia R."/>
            <person name="Han C."/>
            <person name="Goodwin L."/>
            <person name="Pitluck S."/>
            <person name="Huntemann M."/>
            <person name="Liolios K."/>
            <person name="Ivanova N."/>
            <person name="Pagani I."/>
            <person name="Mavromatis K."/>
            <person name="Ovchinikova G."/>
            <person name="Pati A."/>
            <person name="Chen A."/>
            <person name="Palaniappan K."/>
            <person name="Land M."/>
            <person name="Hauser L."/>
            <person name="Brambilla E.M."/>
            <person name="Huber H."/>
            <person name="Yasawong M."/>
            <person name="Rohde M."/>
            <person name="Spring S."/>
            <person name="Abt B."/>
            <person name="Sikorski J."/>
            <person name="Wirth R."/>
            <person name="Detter J.C."/>
            <person name="Woyke T."/>
            <person name="Bristow J."/>
            <person name="Eisen J.A."/>
            <person name="Markowitz V."/>
            <person name="Hugenholtz P."/>
            <person name="Kyrpides N.C."/>
            <person name="Klenk H.P."/>
            <person name="Lapidus A."/>
        </authorList>
    </citation>
    <scope>NUCLEOTIDE SEQUENCE [LARGE SCALE GENOMIC DNA]</scope>
    <source>
        <strain evidence="21">DSM 11204 / 1A</strain>
    </source>
</reference>
<dbReference type="Gene3D" id="3.40.50.140">
    <property type="match status" value="2"/>
</dbReference>
<evidence type="ECO:0000259" key="17">
    <source>
        <dbReference type="PROSITE" id="PS51192"/>
    </source>
</evidence>
<dbReference type="CDD" id="cd18798">
    <property type="entry name" value="SF2_C_reverse_gyrase"/>
    <property type="match status" value="1"/>
</dbReference>
<evidence type="ECO:0000256" key="6">
    <source>
        <dbReference type="ARBA" id="ARBA00022771"/>
    </source>
</evidence>
<comment type="subcellular location">
    <subcellularLocation>
        <location evidence="1 14">Cytoplasm</location>
    </subcellularLocation>
</comment>
<feature type="binding site" evidence="14">
    <location>
        <position position="100"/>
    </location>
    <ligand>
        <name>ATP</name>
        <dbReference type="ChEBI" id="CHEBI:30616"/>
    </ligand>
</feature>
<protein>
    <recommendedName>
        <fullName evidence="14 15">Reverse gyrase</fullName>
        <ecNumber evidence="14">5.6.2.-</ecNumber>
    </recommendedName>
</protein>
<comment type="cofactor">
    <cofactor evidence="14">
        <name>Zn(2+)</name>
        <dbReference type="ChEBI" id="CHEBI:29105"/>
    </cofactor>
    <text evidence="14">Binds 1 or 2 zinc ions per subunit.</text>
</comment>
<dbReference type="PROSITE" id="PS50880">
    <property type="entry name" value="TOPRIM"/>
    <property type="match status" value="1"/>
</dbReference>
<dbReference type="Gene3D" id="3.40.50.300">
    <property type="entry name" value="P-loop containing nucleotide triphosphate hydrolases"/>
    <property type="match status" value="3"/>
</dbReference>
<dbReference type="GO" id="GO:0016887">
    <property type="term" value="F:ATP hydrolysis activity"/>
    <property type="evidence" value="ECO:0007669"/>
    <property type="project" value="RHEA"/>
</dbReference>
<comment type="subunit">
    <text evidence="2 14">Monomer.</text>
</comment>
<dbReference type="eggNOG" id="arCOG01526">
    <property type="taxonomic scope" value="Archaea"/>
</dbReference>
<feature type="domain" description="Topo IA-type catalytic" evidence="19">
    <location>
        <begin position="908"/>
        <end position="1390"/>
    </location>
</feature>
<evidence type="ECO:0000256" key="9">
    <source>
        <dbReference type="ARBA" id="ARBA00023029"/>
    </source>
</evidence>
<comment type="similarity">
    <text evidence="12 14">In the N-terminal section; belongs to the DEAD box helicase family. DDVD subfamily.</text>
</comment>
<dbReference type="Pfam" id="PF01751">
    <property type="entry name" value="Toprim"/>
    <property type="match status" value="1"/>
</dbReference>
<dbReference type="Gene3D" id="2.60.510.20">
    <property type="match status" value="1"/>
</dbReference>
<dbReference type="InParanoid" id="G0EHE8"/>
<evidence type="ECO:0000256" key="10">
    <source>
        <dbReference type="ARBA" id="ARBA00023125"/>
    </source>
</evidence>
<dbReference type="EC" id="5.6.2.-" evidence="14"/>
<evidence type="ECO:0000313" key="21">
    <source>
        <dbReference type="Proteomes" id="UP000001037"/>
    </source>
</evidence>
<dbReference type="InterPro" id="IPR003601">
    <property type="entry name" value="Topo_IA_2"/>
</dbReference>
<dbReference type="PANTHER" id="PTHR43505">
    <property type="entry name" value="REVERSE GYRASE"/>
    <property type="match status" value="1"/>
</dbReference>
<proteinExistence type="inferred from homology"/>
<dbReference type="FunCoup" id="G0EHE8">
    <property type="interactions" value="1"/>
</dbReference>
<evidence type="ECO:0000256" key="11">
    <source>
        <dbReference type="ARBA" id="ARBA00023235"/>
    </source>
</evidence>
<dbReference type="CDD" id="cd17924">
    <property type="entry name" value="DDXDc_reverse_gyrase"/>
    <property type="match status" value="1"/>
</dbReference>
<dbReference type="STRING" id="694429.Pyrfu_0654"/>
<dbReference type="PANTHER" id="PTHR43505:SF1">
    <property type="entry name" value="REVERSE GYRASE"/>
    <property type="match status" value="1"/>
</dbReference>
<keyword evidence="11 14" id="KW-0413">Isomerase</keyword>
<sequence>MAGDGWRLHGVYWYACPHCGGPIGDDRLYHRLPCARCLPDDRLSLLEPNPDGTYDPRRVAELLEPREDSPYLALAELEREVERAEAFFEKAMGSRFWSVQRTWLRRVLRGKSFAAIAPTGIGKTTFGTFTAVYLAATRGVKSYIVVPTTPLVEQVEERARRFAEAIDPGVRIVAIHSRLPRKELKRRMDAYRNCDFDVLITTSSFMLRHVDEIISVLEGKCGQRFYLVFVDDVDSVLKSSKSVDAVLKIVGFSDEDIKAGWELLKLRREIARLSARARSKGEIDPRLAELIEKARELEKRFEGKRRCVCGRCNHRDCVSVLVVSSATGRPRGTRVRLFSVLLGFEAGSRPELYRNIVDTYVKPRDGIEEEVVRLVKRLGDGGLVYVPVDKGASYAERLAQLLSDAGVRAEPFTARNPDALERFRRGETQVLVGVAIYYGVAVRGLDLPERIRYAVFAGVPRHKFSARFEDPHPTNIMRVLGLLAEHAPDDVRSEAEKLLARLRRIVRRLSAAALQKLAEELRSGEVSSDAARLFQEALRFVREALSRSDVWEALEKAPDVAIVREGDKSYIMIPDVATYIQASGRTSRLYAGGITKGLSVIVVDDDRLLEGLRRRLRWYIGEAEIRPLEEVDLDKLLREIDEDRRRVRDVLSGRVKPEYLELVKTALLIVESPNKARTIARFFGRPSVREIAGLRAYEVSTGDYVLTIVASGGHIYDLAKTYYPLDVIPSWWLREFNFEGRVASIDEFVTGFDWSSAENKHGVFVAKRGSVRYLPVYTPLVRCPDCGFQSAANPSLAPNEEQTIRDVIKARLGKDVDPFDEKSLPRYCPRCGSPSVRTSLPVIEALRELASEVDMVMIGTDPDTEGEKIGWDVAALIAPFANKLVRVEFHEVTRKAILEAIRNPRPFNPRLVEAQTVRRVEDRWIGFTLSPILWRDFWLNYYCPRMTERLRKRLEAIRAKIRALRRRGMRVPDELKKRMERIEALLRACEGPNRNLSAGRVQTPVLGWVIDRWSRFSGEQKACAARRGLPSEECPRLQVTVSSDGVRVVFEAPGSLAPRLRPGTLVELVEVGREVVEENPLPPYTTDTMLADAWDKLRLPAPVAMQLAQELFEMGFITYHRTDSTRVSDAGIAVAREYIRQKWGEEGLEKLFRPRRWEPPRLIGVEAAHEAIRPTRPIDADTLRRLIEEGVIETPRPLTKRHLALYDLIFRRFIASQMAPARVELQVLEVRLGGEKLVEVKRRAKIVEEGFLMIYKPWEVEGEAPAGEYRVVSVRGRPETWPLTQAEVVRMMKERKIGRPSTYARIVETLHQRKYVKTLPKTGWLMPMPRGRLVYKYLAEELGSKIPVVRNMISEERTRELLEQMDLVEEGKVDYQVLLDEVYRELLEVEKALKELTGGTPTPPK</sequence>
<comment type="similarity">
    <text evidence="14">In the C-terminal section; belongs to the type IA topoisomerase family.</text>
</comment>
<dbReference type="PRINTS" id="PR00417">
    <property type="entry name" value="PRTPISMRASEI"/>
</dbReference>
<keyword evidence="21" id="KW-1185">Reference proteome</keyword>
<dbReference type="GO" id="GO:0006265">
    <property type="term" value="P:DNA topological change"/>
    <property type="evidence" value="ECO:0007669"/>
    <property type="project" value="UniProtKB-UniRule"/>
</dbReference>
<gene>
    <name evidence="14" type="primary">rgy</name>
    <name evidence="20" type="ordered locus">Pyrfu_0654</name>
</gene>
<feature type="region of interest" description="Topoisomerase I" evidence="14">
    <location>
        <begin position="661"/>
        <end position="1405"/>
    </location>
</feature>
<keyword evidence="9 14" id="KW-0799">Topoisomerase</keyword>
<evidence type="ECO:0000256" key="5">
    <source>
        <dbReference type="ARBA" id="ARBA00022741"/>
    </source>
</evidence>
<dbReference type="Proteomes" id="UP000001037">
    <property type="component" value="Chromosome"/>
</dbReference>
<dbReference type="PROSITE" id="PS52036">
    <property type="entry name" value="ZF_RG_N"/>
    <property type="match status" value="1"/>
</dbReference>
<dbReference type="SMART" id="SM00436">
    <property type="entry name" value="TOP1Bc"/>
    <property type="match status" value="1"/>
</dbReference>
<dbReference type="InterPro" id="IPR013826">
    <property type="entry name" value="Topo_IA_cen_sub3"/>
</dbReference>
<dbReference type="PROSITE" id="PS52039">
    <property type="entry name" value="TOPO_IA_2"/>
    <property type="match status" value="1"/>
</dbReference>
<dbReference type="GO" id="GO:0005524">
    <property type="term" value="F:ATP binding"/>
    <property type="evidence" value="ECO:0007669"/>
    <property type="project" value="UniProtKB-UniRule"/>
</dbReference>
<dbReference type="InterPro" id="IPR027417">
    <property type="entry name" value="P-loop_NTPase"/>
</dbReference>
<dbReference type="InterPro" id="IPR014001">
    <property type="entry name" value="Helicase_ATP-bd"/>
</dbReference>
<dbReference type="GO" id="GO:0008270">
    <property type="term" value="F:zinc ion binding"/>
    <property type="evidence" value="ECO:0007669"/>
    <property type="project" value="UniProtKB-UniRule"/>
</dbReference>
<dbReference type="Pfam" id="PF17915">
    <property type="entry name" value="zf_Rg"/>
    <property type="match status" value="1"/>
</dbReference>
<organism evidence="20 21">
    <name type="scientific">Pyrolobus fumarii (strain DSM 11204 / 1A)</name>
    <dbReference type="NCBI Taxonomy" id="694429"/>
    <lineage>
        <taxon>Archaea</taxon>
        <taxon>Thermoproteota</taxon>
        <taxon>Thermoprotei</taxon>
        <taxon>Desulfurococcales</taxon>
        <taxon>Pyrodictiaceae</taxon>
        <taxon>Pyrolobus</taxon>
    </lineage>
</organism>
<evidence type="ECO:0000256" key="13">
    <source>
        <dbReference type="ARBA" id="ARBA00049360"/>
    </source>
</evidence>
<accession>G0EHE8</accession>
<dbReference type="NCBIfam" id="TIGR01054">
    <property type="entry name" value="rgy"/>
    <property type="match status" value="2"/>
</dbReference>
<evidence type="ECO:0000256" key="1">
    <source>
        <dbReference type="ARBA" id="ARBA00004496"/>
    </source>
</evidence>
<evidence type="ECO:0000256" key="14">
    <source>
        <dbReference type="HAMAP-Rule" id="MF_01125"/>
    </source>
</evidence>
<comment type="function">
    <text evidence="15">Modifies the topological state of DNA by introducing positive supercoils in an ATP-dependent process, increasing the linking number in steps of +1. Binds to single-stranded DNA, transiently cleaves and then rejoins the ends, introducing a positive supercoil in the process. The scissile phosphodiester is attacked by the catalytic tyrosine of the enzyme, resulting in the formation of a DNA-(5'-phosphotyrosyl)-enzyme intermediate. Involved in rewinding DNA strands in regions of the chromosome that have opened up to allow replication, transcription, DNA repair and/or for DNA protection.</text>
</comment>
<dbReference type="GO" id="GO:0008094">
    <property type="term" value="F:ATP-dependent activity, acting on DNA"/>
    <property type="evidence" value="ECO:0007669"/>
    <property type="project" value="UniProtKB-UniRule"/>
</dbReference>
<comment type="miscellaneous">
    <text evidence="14">This enzyme is the only unique feature of hyperthermophilic bacteria/archaea known and seems to be essential for adaptation to life at high temperatures. It may play a role in stabilization of DNA at high temperatures.</text>
</comment>
<keyword evidence="7 14" id="KW-0862">Zinc</keyword>
<dbReference type="SUPFAM" id="SSF52540">
    <property type="entry name" value="P-loop containing nucleoside triphosphate hydrolases"/>
    <property type="match status" value="2"/>
</dbReference>
<dbReference type="Gene3D" id="1.10.290.10">
    <property type="entry name" value="Topoisomerase I, domain 4"/>
    <property type="match status" value="1"/>
</dbReference>
<dbReference type="InterPro" id="IPR013497">
    <property type="entry name" value="Topo_IA_cen"/>
</dbReference>
<dbReference type="HOGENOM" id="CLU_002886_0_0_2"/>
<keyword evidence="4 14" id="KW-0479">Metal-binding</keyword>
<dbReference type="InterPro" id="IPR013824">
    <property type="entry name" value="Topo_IA_cen_sub1"/>
</dbReference>
<feature type="active site" description="O-(5'-phospho-DNA)-tyrosine intermediate" evidence="14">
    <location>
        <position position="1119"/>
    </location>
</feature>
<dbReference type="PROSITE" id="PS51192">
    <property type="entry name" value="HELICASE_ATP_BIND_1"/>
    <property type="match status" value="1"/>
</dbReference>
<dbReference type="OrthoDB" id="30963at2157"/>
<evidence type="ECO:0000256" key="4">
    <source>
        <dbReference type="ARBA" id="ARBA00022723"/>
    </source>
</evidence>
<dbReference type="SMART" id="SM00487">
    <property type="entry name" value="DEXDc"/>
    <property type="match status" value="1"/>
</dbReference>
<comment type="domain">
    <text evidence="14">Introduction of positive supercoils requires the cooperation of both domains. The helicase-like domain probably does not directly unwind DNA, but more likely acts by driving ATP-dependent conformational changes within the whole enzyme. A beta hairpin in the 'latch' region of the N-terminal domain plays a regulatory role in the enzyme, repressing topoisomerase activity in the absence of ATP and preventing the enzyme from acting as an ATP-independent relaxing enzyme; it also helps to coordinate nucleotide hydrolysis by the ATPase domain with the supercoiling activity of the topoisomerase domain.</text>
</comment>
<dbReference type="GO" id="GO:0003677">
    <property type="term" value="F:DNA binding"/>
    <property type="evidence" value="ECO:0007669"/>
    <property type="project" value="UniProtKB-UniRule"/>
</dbReference>
<dbReference type="Pfam" id="PF00270">
    <property type="entry name" value="DEAD"/>
    <property type="match status" value="1"/>
</dbReference>
<dbReference type="RefSeq" id="WP_014026200.1">
    <property type="nucleotide sequence ID" value="NC_015931.1"/>
</dbReference>
<feature type="domain" description="Helicase ATP-binding" evidence="17">
    <location>
        <begin position="104"/>
        <end position="274"/>
    </location>
</feature>
<dbReference type="Pfam" id="PF01131">
    <property type="entry name" value="Topoisom_bac"/>
    <property type="match status" value="1"/>
</dbReference>
<dbReference type="InterPro" id="IPR040569">
    <property type="entry name" value="Znf_Rg"/>
</dbReference>
<comment type="catalytic activity">
    <reaction evidence="13 14 15">
        <text>ATP + H2O = ADP + phosphate + H(+)</text>
        <dbReference type="Rhea" id="RHEA:13065"/>
        <dbReference type="ChEBI" id="CHEBI:15377"/>
        <dbReference type="ChEBI" id="CHEBI:15378"/>
        <dbReference type="ChEBI" id="CHEBI:30616"/>
        <dbReference type="ChEBI" id="CHEBI:43474"/>
        <dbReference type="ChEBI" id="CHEBI:456216"/>
    </reaction>
</comment>
<comment type="function">
    <text evidence="14">Modifies the topological state of DNA by introducing positive supercoils in an ATP-dependent process, increasing the linking number in steps of +1. Binds to single-stranded DNA, transiently cleaves and then rejoins the ends, introducing a positive supercoil in the process. The scissile phosphodiester is attacked by the catalytic tyrosine of the enzyme, resulting in the formation of a DNA-(5'-phosphotyrosyl)-enzyme intermediate. Probably involved in rewinding DNA strands in regions of the chromosome that have opened up to allow replication, transcription, DNA repair and/or for DNA protection.</text>
</comment>
<evidence type="ECO:0000256" key="7">
    <source>
        <dbReference type="ARBA" id="ARBA00022833"/>
    </source>
</evidence>
<keyword evidence="10 14" id="KW-0238">DNA-binding</keyword>
<evidence type="ECO:0000256" key="2">
    <source>
        <dbReference type="ARBA" id="ARBA00011245"/>
    </source>
</evidence>
<keyword evidence="5 14" id="KW-0547">Nucleotide-binding</keyword>
<feature type="domain" description="RG N-terminal-type" evidence="18">
    <location>
        <begin position="6"/>
        <end position="45"/>
    </location>
</feature>
<evidence type="ECO:0000256" key="8">
    <source>
        <dbReference type="ARBA" id="ARBA00022840"/>
    </source>
</evidence>
<dbReference type="GO" id="GO:0005737">
    <property type="term" value="C:cytoplasm"/>
    <property type="evidence" value="ECO:0007669"/>
    <property type="project" value="UniProtKB-SubCell"/>
</dbReference>
<evidence type="ECO:0000259" key="19">
    <source>
        <dbReference type="PROSITE" id="PS52039"/>
    </source>
</evidence>
<dbReference type="GO" id="GO:0160097">
    <property type="term" value="F:reverse gyrase activity"/>
    <property type="evidence" value="ECO:0007669"/>
    <property type="project" value="UniProtKB-UniRule"/>
</dbReference>
<dbReference type="HAMAP" id="MF_01125">
    <property type="entry name" value="Reverse_gyrase"/>
    <property type="match status" value="1"/>
</dbReference>
<dbReference type="EMBL" id="CP002838">
    <property type="protein sequence ID" value="AEM38523.1"/>
    <property type="molecule type" value="Genomic_DNA"/>
</dbReference>
<evidence type="ECO:0000256" key="12">
    <source>
        <dbReference type="ARBA" id="ARBA00043976"/>
    </source>
</evidence>
<keyword evidence="6 14" id="KW-0863">Zinc-finger</keyword>
<dbReference type="InterPro" id="IPR023405">
    <property type="entry name" value="Topo_IA_core_domain"/>
</dbReference>